<feature type="domain" description="Disease resistance R13L4/SHOC-2-like LRR" evidence="5">
    <location>
        <begin position="420"/>
        <end position="731"/>
    </location>
</feature>
<dbReference type="Gene3D" id="3.80.10.10">
    <property type="entry name" value="Ribonuclease Inhibitor"/>
    <property type="match status" value="1"/>
</dbReference>
<evidence type="ECO:0000256" key="2">
    <source>
        <dbReference type="ARBA" id="ARBA00022821"/>
    </source>
</evidence>
<dbReference type="InterPro" id="IPR032675">
    <property type="entry name" value="LRR_dom_sf"/>
</dbReference>
<evidence type="ECO:0000259" key="4">
    <source>
        <dbReference type="Pfam" id="PF23559"/>
    </source>
</evidence>
<dbReference type="Pfam" id="PF23598">
    <property type="entry name" value="LRR_14"/>
    <property type="match status" value="1"/>
</dbReference>
<dbReference type="GO" id="GO:0042742">
    <property type="term" value="P:defense response to bacterium"/>
    <property type="evidence" value="ECO:0007669"/>
    <property type="project" value="UniProtKB-ARBA"/>
</dbReference>
<dbReference type="PANTHER" id="PTHR23155">
    <property type="entry name" value="DISEASE RESISTANCE PROTEIN RP"/>
    <property type="match status" value="1"/>
</dbReference>
<dbReference type="PANTHER" id="PTHR23155:SF1062">
    <property type="entry name" value="OS11G0579400 PROTEIN"/>
    <property type="match status" value="1"/>
</dbReference>
<gene>
    <name evidence="6" type="primary">gb25045</name>
    <name evidence="6" type="ORF">PR202_gb25045</name>
</gene>
<dbReference type="InterPro" id="IPR058922">
    <property type="entry name" value="WHD_DRP"/>
</dbReference>
<proteinExistence type="predicted"/>
<evidence type="ECO:0000256" key="1">
    <source>
        <dbReference type="ARBA" id="ARBA00022737"/>
    </source>
</evidence>
<organism evidence="6 7">
    <name type="scientific">Eleusine coracana subsp. coracana</name>
    <dbReference type="NCBI Taxonomy" id="191504"/>
    <lineage>
        <taxon>Eukaryota</taxon>
        <taxon>Viridiplantae</taxon>
        <taxon>Streptophyta</taxon>
        <taxon>Embryophyta</taxon>
        <taxon>Tracheophyta</taxon>
        <taxon>Spermatophyta</taxon>
        <taxon>Magnoliopsida</taxon>
        <taxon>Liliopsida</taxon>
        <taxon>Poales</taxon>
        <taxon>Poaceae</taxon>
        <taxon>PACMAD clade</taxon>
        <taxon>Chloridoideae</taxon>
        <taxon>Cynodonteae</taxon>
        <taxon>Eleusininae</taxon>
        <taxon>Eleusine</taxon>
    </lineage>
</organism>
<keyword evidence="7" id="KW-1185">Reference proteome</keyword>
<keyword evidence="1" id="KW-0677">Repeat</keyword>
<feature type="domain" description="Disease resistance protein winged helix" evidence="4">
    <location>
        <begin position="305"/>
        <end position="376"/>
    </location>
</feature>
<dbReference type="InterPro" id="IPR036388">
    <property type="entry name" value="WH-like_DNA-bd_sf"/>
</dbReference>
<dbReference type="AlphaFoldDB" id="A0AAV5FP02"/>
<accession>A0AAV5FP02</accession>
<evidence type="ECO:0000313" key="7">
    <source>
        <dbReference type="Proteomes" id="UP001054889"/>
    </source>
</evidence>
<keyword evidence="2" id="KW-0611">Plant defense</keyword>
<reference evidence="6" key="2">
    <citation type="submission" date="2021-12" db="EMBL/GenBank/DDBJ databases">
        <title>Resequencing data analysis of finger millet.</title>
        <authorList>
            <person name="Hatakeyama M."/>
            <person name="Aluri S."/>
            <person name="Balachadran M.T."/>
            <person name="Sivarajan S.R."/>
            <person name="Poveda L."/>
            <person name="Shimizu-Inatsugi R."/>
            <person name="Schlapbach R."/>
            <person name="Sreeman S.M."/>
            <person name="Shimizu K.K."/>
        </authorList>
    </citation>
    <scope>NUCLEOTIDE SEQUENCE</scope>
</reference>
<dbReference type="InterPro" id="IPR044974">
    <property type="entry name" value="Disease_R_plants"/>
</dbReference>
<evidence type="ECO:0000313" key="6">
    <source>
        <dbReference type="EMBL" id="GJN36205.1"/>
    </source>
</evidence>
<dbReference type="Gene3D" id="1.10.10.10">
    <property type="entry name" value="Winged helix-like DNA-binding domain superfamily/Winged helix DNA-binding domain"/>
    <property type="match status" value="1"/>
</dbReference>
<protein>
    <submittedName>
        <fullName evidence="6">Uncharacterized protein</fullName>
    </submittedName>
</protein>
<name>A0AAV5FP02_ELECO</name>
<evidence type="ECO:0000256" key="3">
    <source>
        <dbReference type="SAM" id="Coils"/>
    </source>
</evidence>
<dbReference type="SUPFAM" id="SSF52047">
    <property type="entry name" value="RNI-like"/>
    <property type="match status" value="1"/>
</dbReference>
<dbReference type="FunFam" id="1.10.10.10:FF:000322">
    <property type="entry name" value="Probable disease resistance protein At1g63360"/>
    <property type="match status" value="1"/>
</dbReference>
<feature type="coiled-coil region" evidence="3">
    <location>
        <begin position="97"/>
        <end position="124"/>
    </location>
</feature>
<dbReference type="Pfam" id="PF23559">
    <property type="entry name" value="WHD_DRP"/>
    <property type="match status" value="1"/>
</dbReference>
<dbReference type="Proteomes" id="UP001054889">
    <property type="component" value="Unassembled WGS sequence"/>
</dbReference>
<dbReference type="GO" id="GO:0009626">
    <property type="term" value="P:plant-type hypersensitive response"/>
    <property type="evidence" value="ECO:0007669"/>
    <property type="project" value="UniProtKB-ARBA"/>
</dbReference>
<dbReference type="EMBL" id="BQKI01000088">
    <property type="protein sequence ID" value="GJN36205.1"/>
    <property type="molecule type" value="Genomic_DNA"/>
</dbReference>
<dbReference type="GO" id="GO:0002758">
    <property type="term" value="P:innate immune response-activating signaling pathway"/>
    <property type="evidence" value="ECO:0007669"/>
    <property type="project" value="UniProtKB-ARBA"/>
</dbReference>
<reference evidence="6" key="1">
    <citation type="journal article" date="2018" name="DNA Res.">
        <title>Multiple hybrid de novo genome assembly of finger millet, an orphan allotetraploid crop.</title>
        <authorList>
            <person name="Hatakeyama M."/>
            <person name="Aluri S."/>
            <person name="Balachadran M.T."/>
            <person name="Sivarajan S.R."/>
            <person name="Patrignani A."/>
            <person name="Gruter S."/>
            <person name="Poveda L."/>
            <person name="Shimizu-Inatsugi R."/>
            <person name="Baeten J."/>
            <person name="Francoijs K.J."/>
            <person name="Nataraja K.N."/>
            <person name="Reddy Y.A.N."/>
            <person name="Phadnis S."/>
            <person name="Ravikumar R.L."/>
            <person name="Schlapbach R."/>
            <person name="Sreeman S.M."/>
            <person name="Shimizu K.K."/>
        </authorList>
    </citation>
    <scope>NUCLEOTIDE SEQUENCE</scope>
</reference>
<comment type="caution">
    <text evidence="6">The sequence shown here is derived from an EMBL/GenBank/DDBJ whole genome shotgun (WGS) entry which is preliminary data.</text>
</comment>
<evidence type="ECO:0000259" key="5">
    <source>
        <dbReference type="Pfam" id="PF23598"/>
    </source>
</evidence>
<dbReference type="InterPro" id="IPR055414">
    <property type="entry name" value="LRR_R13L4/SHOC2-like"/>
</dbReference>
<keyword evidence="3" id="KW-0175">Coiled coil</keyword>
<sequence>MEAKELEEARAKRPVTQIYLEPAEYEDILREVFLQAQEQYTAPASTSALGEDQIEVKIREAKREILLEVEKMLEGKTGKKQATGVLVCQDEITQASTAETKDEIAEIEEKIKKIQQKIEATTKIKYIMNNIHDYLNDHDLHILIILYIGQDYILRWDETRYALSLLHCVAGAVIVTSSTDTQRAKEYCSPPLEPMECSTVGLYHNIVLELKRKQLEQMDEEGDRHIDSHVFRSILDECAPYEFTMKIFVHALYANPKRNNVQLSELHRTLQVSPKSLNSTAMKMIKFSYNNLPEEYKYCLVYLAIFPPGHQIRRSTLIQRWVAEGLITREDWPTSVRQAERCFDALTDHLLVCPADIGVTGEVKSCMVGNVIHQFIAKIAKKQGIMETRCLSHHFSIFNYLRLHSSETICGFLQKLSKSSQLSVKVLDLEGCQCFAGKNKQYLKDICCKILLLKYLSLRRTNITHLPSDINNLHELEVLDIRQTDVPPSATRSFRLLKLKRLLAGLTGVSSVDIPEKVGNMEEMEVLSSVKPRSSEDLKDIGALWHLRKLGVVIEDKSAHLKSLLYAISFPRCLQSLTITLTPSKDKDTPSSGELPNQMAPKIYTPLKHLKSLSIRGTTINKQFLPLLFTNHGQLTKVTLNNTRLGQKDQDILADLPTLHYLRLRYEAYDESTLTFKKKKFRNLKYLLVEGSNITDISFDGGALELEKIVLTFTSLKLTGVQNLTKLWELELNNNTSTNITTTTTTSNFLLSIFKDSIPNIAKLTLRGTLLKQDDLRDFAKESNICCLMLLDKSYVERQLNFNKDEFPTLNLLILTALTSPMSALTVDLPLR</sequence>